<evidence type="ECO:0000256" key="2">
    <source>
        <dbReference type="SAM" id="Phobius"/>
    </source>
</evidence>
<feature type="region of interest" description="Disordered" evidence="1">
    <location>
        <begin position="112"/>
        <end position="131"/>
    </location>
</feature>
<feature type="transmembrane region" description="Helical" evidence="2">
    <location>
        <begin position="47"/>
        <end position="67"/>
    </location>
</feature>
<accession>A0A0G0MY76</accession>
<name>A0A0G0MY76_9BACT</name>
<gene>
    <name evidence="3" type="ORF">US90_C0010G0014</name>
</gene>
<comment type="caution">
    <text evidence="3">The sequence shown here is derived from an EMBL/GenBank/DDBJ whole genome shotgun (WGS) entry which is preliminary data.</text>
</comment>
<dbReference type="STRING" id="1618490.US90_C0010G0014"/>
<dbReference type="EMBL" id="LBUT01000010">
    <property type="protein sequence ID" value="KKQ69876.1"/>
    <property type="molecule type" value="Genomic_DNA"/>
</dbReference>
<feature type="region of interest" description="Disordered" evidence="1">
    <location>
        <begin position="1"/>
        <end position="40"/>
    </location>
</feature>
<keyword evidence="2" id="KW-0812">Transmembrane</keyword>
<feature type="compositionally biased region" description="Polar residues" evidence="1">
    <location>
        <begin position="72"/>
        <end position="92"/>
    </location>
</feature>
<proteinExistence type="predicted"/>
<feature type="region of interest" description="Disordered" evidence="1">
    <location>
        <begin position="72"/>
        <end position="95"/>
    </location>
</feature>
<dbReference type="AlphaFoldDB" id="A0A0G0MY76"/>
<feature type="compositionally biased region" description="Polar residues" evidence="1">
    <location>
        <begin position="7"/>
        <end position="40"/>
    </location>
</feature>
<reference evidence="3 4" key="1">
    <citation type="journal article" date="2015" name="Nature">
        <title>rRNA introns, odd ribosomes, and small enigmatic genomes across a large radiation of phyla.</title>
        <authorList>
            <person name="Brown C.T."/>
            <person name="Hug L.A."/>
            <person name="Thomas B.C."/>
            <person name="Sharon I."/>
            <person name="Castelle C.J."/>
            <person name="Singh A."/>
            <person name="Wilkins M.J."/>
            <person name="Williams K.H."/>
            <person name="Banfield J.F."/>
        </authorList>
    </citation>
    <scope>NUCLEOTIDE SEQUENCE [LARGE SCALE GENOMIC DNA]</scope>
</reference>
<organism evidence="3 4">
    <name type="scientific">Candidatus Shapirobacteria bacterium GW2011_GWE2_38_30</name>
    <dbReference type="NCBI Taxonomy" id="1618490"/>
    <lineage>
        <taxon>Bacteria</taxon>
        <taxon>Candidatus Shapironibacteriota</taxon>
    </lineage>
</organism>
<evidence type="ECO:0000313" key="3">
    <source>
        <dbReference type="EMBL" id="KKQ69876.1"/>
    </source>
</evidence>
<keyword evidence="2" id="KW-1133">Transmembrane helix</keyword>
<dbReference type="Proteomes" id="UP000034406">
    <property type="component" value="Unassembled WGS sequence"/>
</dbReference>
<keyword evidence="2" id="KW-0472">Membrane</keyword>
<evidence type="ECO:0000313" key="4">
    <source>
        <dbReference type="Proteomes" id="UP000034406"/>
    </source>
</evidence>
<evidence type="ECO:0000256" key="1">
    <source>
        <dbReference type="SAM" id="MobiDB-lite"/>
    </source>
</evidence>
<protein>
    <submittedName>
        <fullName evidence="3">Uncharacterized protein</fullName>
    </submittedName>
</protein>
<sequence>MTHNRQDIPIQSQNIDSTQNNPLFQPETQPTSPKTENPTSKKINTKVILFGILIFISILLLLVSSLVNPQKKSTTKQVENIPTPTLTSSAIPTQPEKIPTQFRDKFDQIDKLLQPNNFPNPPQIDPNIGLK</sequence>